<proteinExistence type="predicted"/>
<protein>
    <submittedName>
        <fullName evidence="1">Uncharacterized protein</fullName>
    </submittedName>
</protein>
<comment type="caution">
    <text evidence="1">The sequence shown here is derived from an EMBL/GenBank/DDBJ whole genome shotgun (WGS) entry which is preliminary data.</text>
</comment>
<reference evidence="2" key="1">
    <citation type="submission" date="2017-01" db="EMBL/GenBank/DDBJ databases">
        <authorList>
            <person name="Wang Y."/>
            <person name="White M."/>
            <person name="Kvist S."/>
            <person name="Moncalvo J.-M."/>
        </authorList>
    </citation>
    <scope>NUCLEOTIDE SEQUENCE [LARGE SCALE GENOMIC DNA]</scope>
    <source>
        <strain evidence="2">ID-206-W2</strain>
    </source>
</reference>
<evidence type="ECO:0000313" key="1">
    <source>
        <dbReference type="EMBL" id="OMJ25029.1"/>
    </source>
</evidence>
<sequence>MSFLGRLPLEKFTIVALERSFSSSIDADRAFPDQHRLHYPVQLNDNRHRQERYHHYNNCKVEMAYIHINSN</sequence>
<name>A0A1R1YDR8_9FUNG</name>
<accession>A0A1R1YDR8</accession>
<gene>
    <name evidence="1" type="ORF">AYI69_g4427</name>
</gene>
<dbReference type="EMBL" id="LSSM01001714">
    <property type="protein sequence ID" value="OMJ25029.1"/>
    <property type="molecule type" value="Genomic_DNA"/>
</dbReference>
<organism evidence="1 2">
    <name type="scientific">Smittium culicis</name>
    <dbReference type="NCBI Taxonomy" id="133412"/>
    <lineage>
        <taxon>Eukaryota</taxon>
        <taxon>Fungi</taxon>
        <taxon>Fungi incertae sedis</taxon>
        <taxon>Zoopagomycota</taxon>
        <taxon>Kickxellomycotina</taxon>
        <taxon>Harpellomycetes</taxon>
        <taxon>Harpellales</taxon>
        <taxon>Legeriomycetaceae</taxon>
        <taxon>Smittium</taxon>
    </lineage>
</organism>
<evidence type="ECO:0000313" key="2">
    <source>
        <dbReference type="Proteomes" id="UP000187429"/>
    </source>
</evidence>
<keyword evidence="2" id="KW-1185">Reference proteome</keyword>
<dbReference type="Proteomes" id="UP000187429">
    <property type="component" value="Unassembled WGS sequence"/>
</dbReference>
<dbReference type="AlphaFoldDB" id="A0A1R1YDR8"/>